<keyword evidence="2" id="KW-1185">Reference proteome</keyword>
<dbReference type="KEGG" id="smas:HUE87_02240"/>
<proteinExistence type="predicted"/>
<protein>
    <submittedName>
        <fullName evidence="1">Uncharacterized protein</fullName>
    </submittedName>
</protein>
<dbReference type="AlphaFoldDB" id="A0A7S7M225"/>
<name>A0A7S7M225_9BACT</name>
<evidence type="ECO:0000313" key="1">
    <source>
        <dbReference type="EMBL" id="QOY55083.1"/>
    </source>
</evidence>
<reference evidence="1 2" key="1">
    <citation type="submission" date="2020-05" db="EMBL/GenBank/DDBJ databases">
        <title>Sulfurimonas marisnigri, sp. nov., and Sulfurimonas baltica, sp. nov., manganese oxide reducing chemolithoautotrophs of the class Epsilonproteobacteria isolated from the pelagic redoxclines of the Black and Baltic Seas and emended description of the genus Sulfurimonas.</title>
        <authorList>
            <person name="Henkel J.V."/>
            <person name="Laudan C."/>
            <person name="Werner J."/>
            <person name="Neu T."/>
            <person name="Plewe S."/>
            <person name="Sproer C."/>
            <person name="Bunk B."/>
            <person name="Schulz-Vogt H.N."/>
        </authorList>
    </citation>
    <scope>NUCLEOTIDE SEQUENCE [LARGE SCALE GENOMIC DNA]</scope>
    <source>
        <strain evidence="1 2">SoZ1</strain>
    </source>
</reference>
<accession>A0A7S7M225</accession>
<dbReference type="RefSeq" id="WP_194367125.1">
    <property type="nucleotide sequence ID" value="NZ_CP054493.1"/>
</dbReference>
<organism evidence="1 2">
    <name type="scientific">Candidatus Sulfurimonas marisnigri</name>
    <dbReference type="NCBI Taxonomy" id="2740405"/>
    <lineage>
        <taxon>Bacteria</taxon>
        <taxon>Pseudomonadati</taxon>
        <taxon>Campylobacterota</taxon>
        <taxon>Epsilonproteobacteria</taxon>
        <taxon>Campylobacterales</taxon>
        <taxon>Sulfurimonadaceae</taxon>
        <taxon>Sulfurimonas</taxon>
    </lineage>
</organism>
<gene>
    <name evidence="1" type="ORF">HUE87_02240</name>
</gene>
<sequence>MIDINWEEFKIFKQHSAKKENNFETLLDFLKSYYSMTNPSEIYETMANDETAKLMLKKRDLNSNADLEKHLFKCFE</sequence>
<evidence type="ECO:0000313" key="2">
    <source>
        <dbReference type="Proteomes" id="UP000593836"/>
    </source>
</evidence>
<dbReference type="Proteomes" id="UP000593836">
    <property type="component" value="Chromosome"/>
</dbReference>
<dbReference type="EMBL" id="CP054493">
    <property type="protein sequence ID" value="QOY55083.1"/>
    <property type="molecule type" value="Genomic_DNA"/>
</dbReference>